<dbReference type="RefSeq" id="WP_191768068.1">
    <property type="nucleotide sequence ID" value="NZ_JACSQS010000001.1"/>
</dbReference>
<feature type="transmembrane region" description="Helical" evidence="7">
    <location>
        <begin position="184"/>
        <end position="204"/>
    </location>
</feature>
<organism evidence="8 9">
    <name type="scientific">Stenotrophomonas lacuserhaii</name>
    <dbReference type="NCBI Taxonomy" id="2760084"/>
    <lineage>
        <taxon>Bacteria</taxon>
        <taxon>Pseudomonadati</taxon>
        <taxon>Pseudomonadota</taxon>
        <taxon>Gammaproteobacteria</taxon>
        <taxon>Lysobacterales</taxon>
        <taxon>Lysobacteraceae</taxon>
        <taxon>Stenotrophomonas</taxon>
    </lineage>
</organism>
<evidence type="ECO:0000256" key="5">
    <source>
        <dbReference type="ARBA" id="ARBA00022989"/>
    </source>
</evidence>
<reference evidence="8 9" key="1">
    <citation type="submission" date="2020-08" db="EMBL/GenBank/DDBJ databases">
        <title>A Genomic Blueprint of the Chicken Gut Microbiome.</title>
        <authorList>
            <person name="Gilroy R."/>
            <person name="Ravi A."/>
            <person name="Getino M."/>
            <person name="Pursley I."/>
            <person name="Horton D.L."/>
            <person name="Alikhan N.-F."/>
            <person name="Baker D."/>
            <person name="Gharbi K."/>
            <person name="Hall N."/>
            <person name="Watson M."/>
            <person name="Adriaenssens E.M."/>
            <person name="Foster-Nyarko E."/>
            <person name="Jarju S."/>
            <person name="Secka A."/>
            <person name="Antonio M."/>
            <person name="Oren A."/>
            <person name="Chaudhuri R."/>
            <person name="La Ragione R.M."/>
            <person name="Hildebrand F."/>
            <person name="Pallen M.J."/>
        </authorList>
    </citation>
    <scope>NUCLEOTIDE SEQUENCE [LARGE SCALE GENOMIC DNA]</scope>
    <source>
        <strain evidence="8 9">Sa5BUN4</strain>
    </source>
</reference>
<proteinExistence type="inferred from homology"/>
<gene>
    <name evidence="8" type="ORF">H9654_00230</name>
</gene>
<protein>
    <recommendedName>
        <fullName evidence="7">UPF0056 membrane protein</fullName>
    </recommendedName>
</protein>
<dbReference type="Pfam" id="PF01914">
    <property type="entry name" value="MarC"/>
    <property type="match status" value="1"/>
</dbReference>
<keyword evidence="5 7" id="KW-1133">Transmembrane helix</keyword>
<feature type="transmembrane region" description="Helical" evidence="7">
    <location>
        <begin position="152"/>
        <end position="172"/>
    </location>
</feature>
<evidence type="ECO:0000256" key="1">
    <source>
        <dbReference type="ARBA" id="ARBA00004651"/>
    </source>
</evidence>
<keyword evidence="3" id="KW-1003">Cell membrane</keyword>
<comment type="subcellular location">
    <subcellularLocation>
        <location evidence="1 7">Cell membrane</location>
        <topology evidence="1 7">Multi-pass membrane protein</topology>
    </subcellularLocation>
</comment>
<feature type="transmembrane region" description="Helical" evidence="7">
    <location>
        <begin position="265"/>
        <end position="286"/>
    </location>
</feature>
<accession>A0A8X8FQR3</accession>
<comment type="caution">
    <text evidence="8">The sequence shown here is derived from an EMBL/GenBank/DDBJ whole genome shotgun (WGS) entry which is preliminary data.</text>
</comment>
<sequence length="361" mass="38826">MLLTDLADQRHTHAAYGTGKFQAGVERGQGTFLGGSVMHRAGHVSFQERWPDVSRNGSIVTLPFVSRYLASRRILNRSYDWPGVRSAQMSKATTISGKPEMDSGVTFCRLENQSRLMGWVRPRLHACAATADAPLAWSFAMEYMIALLKEMALVPVTLLPIINPLSIASIFVSTVGNKHTLARVLARQIGMNVAWVIIASMLVGTYVLTIFGISLAVVRFGGGLLVAASAWRMLAPRPDTSPTVQETEAAGIADNQLMQRSFYPLTFPLTTGPGVISACITLGAHGESMNPLHFLSGAIVAVGGALMVAVVIYLILRNSIVVVTRLGPSGAVVMQQLVAFVLLCIGIQLVWSGWLDLSAAH</sequence>
<keyword evidence="9" id="KW-1185">Reference proteome</keyword>
<dbReference type="InterPro" id="IPR002771">
    <property type="entry name" value="Multi_antbiot-R_MarC"/>
</dbReference>
<dbReference type="PANTHER" id="PTHR33508:SF1">
    <property type="entry name" value="UPF0056 MEMBRANE PROTEIN YHCE"/>
    <property type="match status" value="1"/>
</dbReference>
<comment type="similarity">
    <text evidence="2 7">Belongs to the UPF0056 (MarC) family.</text>
</comment>
<dbReference type="EMBL" id="JACSQS010000001">
    <property type="protein sequence ID" value="MBD7952619.1"/>
    <property type="molecule type" value="Genomic_DNA"/>
</dbReference>
<feature type="transmembrane region" description="Helical" evidence="7">
    <location>
        <begin position="292"/>
        <end position="316"/>
    </location>
</feature>
<feature type="transmembrane region" description="Helical" evidence="7">
    <location>
        <begin position="337"/>
        <end position="355"/>
    </location>
</feature>
<evidence type="ECO:0000256" key="6">
    <source>
        <dbReference type="ARBA" id="ARBA00023136"/>
    </source>
</evidence>
<keyword evidence="6 7" id="KW-0472">Membrane</keyword>
<dbReference type="GO" id="GO:0005886">
    <property type="term" value="C:plasma membrane"/>
    <property type="evidence" value="ECO:0007669"/>
    <property type="project" value="UniProtKB-SubCell"/>
</dbReference>
<dbReference type="AlphaFoldDB" id="A0A8X8FQR3"/>
<evidence type="ECO:0000313" key="8">
    <source>
        <dbReference type="EMBL" id="MBD7952619.1"/>
    </source>
</evidence>
<dbReference type="Proteomes" id="UP000636938">
    <property type="component" value="Unassembled WGS sequence"/>
</dbReference>
<evidence type="ECO:0000313" key="9">
    <source>
        <dbReference type="Proteomes" id="UP000636938"/>
    </source>
</evidence>
<feature type="transmembrane region" description="Helical" evidence="7">
    <location>
        <begin position="210"/>
        <end position="231"/>
    </location>
</feature>
<evidence type="ECO:0000256" key="2">
    <source>
        <dbReference type="ARBA" id="ARBA00009784"/>
    </source>
</evidence>
<dbReference type="PANTHER" id="PTHR33508">
    <property type="entry name" value="UPF0056 MEMBRANE PROTEIN YHCE"/>
    <property type="match status" value="1"/>
</dbReference>
<keyword evidence="4 7" id="KW-0812">Transmembrane</keyword>
<evidence type="ECO:0000256" key="4">
    <source>
        <dbReference type="ARBA" id="ARBA00022692"/>
    </source>
</evidence>
<evidence type="ECO:0000256" key="3">
    <source>
        <dbReference type="ARBA" id="ARBA00022475"/>
    </source>
</evidence>
<name>A0A8X8FQR3_9GAMM</name>
<evidence type="ECO:0000256" key="7">
    <source>
        <dbReference type="RuleBase" id="RU362048"/>
    </source>
</evidence>